<protein>
    <recommendedName>
        <fullName evidence="2">ABC-type xenobiotic transporter</fullName>
        <ecNumber evidence="2">7.6.2.2</ecNumber>
    </recommendedName>
</protein>
<dbReference type="InterPro" id="IPR005894">
    <property type="entry name" value="DrrA"/>
</dbReference>
<dbReference type="PANTHER" id="PTHR42711:SF19">
    <property type="entry name" value="DOXORUBICIN RESISTANCE ATP-BINDING PROTEIN DRRA"/>
    <property type="match status" value="1"/>
</dbReference>
<dbReference type="Pfam" id="PF00005">
    <property type="entry name" value="ABC_tran"/>
    <property type="match status" value="1"/>
</dbReference>
<evidence type="ECO:0000256" key="5">
    <source>
        <dbReference type="ARBA" id="ARBA00022741"/>
    </source>
</evidence>
<feature type="compositionally biased region" description="Low complexity" evidence="11">
    <location>
        <begin position="308"/>
        <end position="329"/>
    </location>
</feature>
<dbReference type="Gene3D" id="3.40.50.300">
    <property type="entry name" value="P-loop containing nucleotide triphosphate hydrolases"/>
    <property type="match status" value="1"/>
</dbReference>
<keyword evidence="6 13" id="KW-0067">ATP-binding</keyword>
<comment type="similarity">
    <text evidence="10">Belongs to the ABC transporter superfamily. Drug exporter-1 (DrugE1) (TC 3.A.1.105) family.</text>
</comment>
<dbReference type="InterPro" id="IPR003593">
    <property type="entry name" value="AAA+_ATPase"/>
</dbReference>
<evidence type="ECO:0000256" key="2">
    <source>
        <dbReference type="ARBA" id="ARBA00012191"/>
    </source>
</evidence>
<evidence type="ECO:0000256" key="1">
    <source>
        <dbReference type="ARBA" id="ARBA00004413"/>
    </source>
</evidence>
<dbReference type="InterPro" id="IPR003439">
    <property type="entry name" value="ABC_transporter-like_ATP-bd"/>
</dbReference>
<dbReference type="InterPro" id="IPR050763">
    <property type="entry name" value="ABC_transporter_ATP-binding"/>
</dbReference>
<keyword evidence="3" id="KW-0813">Transport</keyword>
<accession>A0A918U5R3</accession>
<dbReference type="NCBIfam" id="TIGR01188">
    <property type="entry name" value="drrA"/>
    <property type="match status" value="1"/>
</dbReference>
<keyword evidence="8" id="KW-0472">Membrane</keyword>
<dbReference type="RefSeq" id="WP_190039971.1">
    <property type="nucleotide sequence ID" value="NZ_BMWD01000045.1"/>
</dbReference>
<sequence>MTQPAITANGLRKSYGDKVVLDGVDLSVPRGTVFALLGPNGAGKTTAVKILSTLVSADGGQALVDGHDITTAPDLVRAAIGVTGQFSAVDGLITGEENMLLMADLHHLPRPRGRRVAAELLERFDLTDAARKPASTYSGGMKRRLDIAMTLVGDPRIIFLDEPTTGLDPRARHNMWQIIRELVTGGVTVLLTTQYLEEADQLADRIAVLHEGRIAALGTADELKRLVPGGHVRLRFSDPATHHRAAALLPAATRDDNALALHVPSDGSQRALRTLLDLLDTAHLEADELTLHTPDLDDVFFALTTDTTTDPTTADTSATATTAAAAVPAPGNPSKETVR</sequence>
<dbReference type="GO" id="GO:0005524">
    <property type="term" value="F:ATP binding"/>
    <property type="evidence" value="ECO:0007669"/>
    <property type="project" value="UniProtKB-KW"/>
</dbReference>
<dbReference type="GO" id="GO:0046677">
    <property type="term" value="P:response to antibiotic"/>
    <property type="evidence" value="ECO:0007669"/>
    <property type="project" value="UniProtKB-KW"/>
</dbReference>
<evidence type="ECO:0000256" key="11">
    <source>
        <dbReference type="SAM" id="MobiDB-lite"/>
    </source>
</evidence>
<dbReference type="GO" id="GO:0043215">
    <property type="term" value="P:daunorubicin transport"/>
    <property type="evidence" value="ECO:0007669"/>
    <property type="project" value="InterPro"/>
</dbReference>
<dbReference type="AlphaFoldDB" id="A0A918U5R3"/>
<comment type="subcellular location">
    <subcellularLocation>
        <location evidence="1">Cell membrane</location>
        <topology evidence="1">Peripheral membrane protein</topology>
        <orientation evidence="1">Cytoplasmic side</orientation>
    </subcellularLocation>
</comment>
<comment type="caution">
    <text evidence="13">The sequence shown here is derived from an EMBL/GenBank/DDBJ whole genome shotgun (WGS) entry which is preliminary data.</text>
</comment>
<reference evidence="13" key="2">
    <citation type="submission" date="2020-09" db="EMBL/GenBank/DDBJ databases">
        <authorList>
            <person name="Sun Q."/>
            <person name="Ohkuma M."/>
        </authorList>
    </citation>
    <scope>NUCLEOTIDE SEQUENCE</scope>
    <source>
        <strain evidence="13">JCM 4956</strain>
    </source>
</reference>
<dbReference type="EC" id="7.6.2.2" evidence="2"/>
<keyword evidence="7" id="KW-1278">Translocase</keyword>
<feature type="domain" description="ABC transporter" evidence="12">
    <location>
        <begin position="6"/>
        <end position="236"/>
    </location>
</feature>
<evidence type="ECO:0000256" key="7">
    <source>
        <dbReference type="ARBA" id="ARBA00022967"/>
    </source>
</evidence>
<keyword evidence="4" id="KW-1003">Cell membrane</keyword>
<evidence type="ECO:0000313" key="14">
    <source>
        <dbReference type="Proteomes" id="UP000645555"/>
    </source>
</evidence>
<dbReference type="EMBL" id="BMWD01000045">
    <property type="protein sequence ID" value="GGX96109.1"/>
    <property type="molecule type" value="Genomic_DNA"/>
</dbReference>
<keyword evidence="9" id="KW-0046">Antibiotic resistance</keyword>
<keyword evidence="5" id="KW-0547">Nucleotide-binding</keyword>
<evidence type="ECO:0000256" key="9">
    <source>
        <dbReference type="ARBA" id="ARBA00023251"/>
    </source>
</evidence>
<reference evidence="13" key="1">
    <citation type="journal article" date="2014" name="Int. J. Syst. Evol. Microbiol.">
        <title>Complete genome sequence of Corynebacterium casei LMG S-19264T (=DSM 44701T), isolated from a smear-ripened cheese.</title>
        <authorList>
            <consortium name="US DOE Joint Genome Institute (JGI-PGF)"/>
            <person name="Walter F."/>
            <person name="Albersmeier A."/>
            <person name="Kalinowski J."/>
            <person name="Ruckert C."/>
        </authorList>
    </citation>
    <scope>NUCLEOTIDE SEQUENCE</scope>
    <source>
        <strain evidence="13">JCM 4956</strain>
    </source>
</reference>
<evidence type="ECO:0000256" key="3">
    <source>
        <dbReference type="ARBA" id="ARBA00022448"/>
    </source>
</evidence>
<dbReference type="PROSITE" id="PS00211">
    <property type="entry name" value="ABC_TRANSPORTER_1"/>
    <property type="match status" value="1"/>
</dbReference>
<dbReference type="GO" id="GO:1900753">
    <property type="term" value="P:doxorubicin transport"/>
    <property type="evidence" value="ECO:0007669"/>
    <property type="project" value="InterPro"/>
</dbReference>
<proteinExistence type="inferred from homology"/>
<dbReference type="SUPFAM" id="SSF52540">
    <property type="entry name" value="P-loop containing nucleoside triphosphate hydrolases"/>
    <property type="match status" value="1"/>
</dbReference>
<evidence type="ECO:0000256" key="4">
    <source>
        <dbReference type="ARBA" id="ARBA00022475"/>
    </source>
</evidence>
<dbReference type="InterPro" id="IPR017871">
    <property type="entry name" value="ABC_transporter-like_CS"/>
</dbReference>
<dbReference type="Proteomes" id="UP000645555">
    <property type="component" value="Unassembled WGS sequence"/>
</dbReference>
<feature type="region of interest" description="Disordered" evidence="11">
    <location>
        <begin position="308"/>
        <end position="339"/>
    </location>
</feature>
<evidence type="ECO:0000313" key="13">
    <source>
        <dbReference type="EMBL" id="GGX96109.1"/>
    </source>
</evidence>
<dbReference type="InterPro" id="IPR027417">
    <property type="entry name" value="P-loop_NTPase"/>
</dbReference>
<evidence type="ECO:0000256" key="6">
    <source>
        <dbReference type="ARBA" id="ARBA00022840"/>
    </source>
</evidence>
<organism evidence="13 14">
    <name type="scientific">Streptomyces fructofermentans</name>
    <dbReference type="NCBI Taxonomy" id="152141"/>
    <lineage>
        <taxon>Bacteria</taxon>
        <taxon>Bacillati</taxon>
        <taxon>Actinomycetota</taxon>
        <taxon>Actinomycetes</taxon>
        <taxon>Kitasatosporales</taxon>
        <taxon>Streptomycetaceae</taxon>
        <taxon>Streptomyces</taxon>
    </lineage>
</organism>
<name>A0A918U5R3_9ACTN</name>
<dbReference type="PANTHER" id="PTHR42711">
    <property type="entry name" value="ABC TRANSPORTER ATP-BINDING PROTEIN"/>
    <property type="match status" value="1"/>
</dbReference>
<gene>
    <name evidence="13" type="ORF">GCM10010515_73370</name>
</gene>
<dbReference type="SMART" id="SM00382">
    <property type="entry name" value="AAA"/>
    <property type="match status" value="1"/>
</dbReference>
<dbReference type="FunFam" id="3.40.50.300:FF:000589">
    <property type="entry name" value="ABC transporter, ATP-binding subunit"/>
    <property type="match status" value="1"/>
</dbReference>
<dbReference type="GO" id="GO:0005886">
    <property type="term" value="C:plasma membrane"/>
    <property type="evidence" value="ECO:0007669"/>
    <property type="project" value="UniProtKB-SubCell"/>
</dbReference>
<evidence type="ECO:0000256" key="10">
    <source>
        <dbReference type="ARBA" id="ARBA00049985"/>
    </source>
</evidence>
<dbReference type="PROSITE" id="PS50893">
    <property type="entry name" value="ABC_TRANSPORTER_2"/>
    <property type="match status" value="1"/>
</dbReference>
<keyword evidence="14" id="KW-1185">Reference proteome</keyword>
<dbReference type="GO" id="GO:0008559">
    <property type="term" value="F:ABC-type xenobiotic transporter activity"/>
    <property type="evidence" value="ECO:0007669"/>
    <property type="project" value="UniProtKB-EC"/>
</dbReference>
<evidence type="ECO:0000259" key="12">
    <source>
        <dbReference type="PROSITE" id="PS50893"/>
    </source>
</evidence>
<dbReference type="GO" id="GO:0016887">
    <property type="term" value="F:ATP hydrolysis activity"/>
    <property type="evidence" value="ECO:0007669"/>
    <property type="project" value="InterPro"/>
</dbReference>
<evidence type="ECO:0000256" key="8">
    <source>
        <dbReference type="ARBA" id="ARBA00023136"/>
    </source>
</evidence>